<dbReference type="Proteomes" id="UP001500782">
    <property type="component" value="Unassembled WGS sequence"/>
</dbReference>
<dbReference type="RefSeq" id="WP_343795510.1">
    <property type="nucleotide sequence ID" value="NZ_BAAADJ010000003.1"/>
</dbReference>
<accession>A0ABN0VQT0</accession>
<gene>
    <name evidence="3" type="ORF">GCM10008967_01770</name>
</gene>
<dbReference type="PANTHER" id="PTHR21064:SF6">
    <property type="entry name" value="AMINOGLYCOSIDE PHOSPHOTRANSFERASE DOMAIN-CONTAINING PROTEIN"/>
    <property type="match status" value="1"/>
</dbReference>
<keyword evidence="4" id="KW-1185">Reference proteome</keyword>
<dbReference type="EMBL" id="BAAADJ010000003">
    <property type="protein sequence ID" value="GAA0314908.1"/>
    <property type="molecule type" value="Genomic_DNA"/>
</dbReference>
<name>A0ABN0VQT0_9BACI</name>
<sequence>MGSFPKRKRSSGSEHFFSKNHQLTEVIPAADDSYFIVACYEKFNGSRLRFREVEEEGKWELVEEWGKTIGQLHRITKEYTPSNQVKRPDWNEEELLKIEEFVKSPPQKVLQYRDNVIEQINQLAINSDVFGLIHSDIHSGNFLIENGKINVFDFDDCSYHWFASDIAIALYYTMLGRDYHKEDNREAIANRFLEHFLKGYKTENTIPREAIESIPLFLRLRDIVLYAVINKKLDPDTLDENDRLFIKMVTERVLSQQIIVDLQL</sequence>
<dbReference type="SUPFAM" id="SSF56112">
    <property type="entry name" value="Protein kinase-like (PK-like)"/>
    <property type="match status" value="1"/>
</dbReference>
<dbReference type="InterPro" id="IPR011009">
    <property type="entry name" value="Kinase-like_dom_sf"/>
</dbReference>
<feature type="domain" description="Aminoglycoside phosphotransferase" evidence="2">
    <location>
        <begin position="60"/>
        <end position="177"/>
    </location>
</feature>
<reference evidence="3 4" key="1">
    <citation type="journal article" date="2019" name="Int. J. Syst. Evol. Microbiol.">
        <title>The Global Catalogue of Microorganisms (GCM) 10K type strain sequencing project: providing services to taxonomists for standard genome sequencing and annotation.</title>
        <authorList>
            <consortium name="The Broad Institute Genomics Platform"/>
            <consortium name="The Broad Institute Genome Sequencing Center for Infectious Disease"/>
            <person name="Wu L."/>
            <person name="Ma J."/>
        </authorList>
    </citation>
    <scope>NUCLEOTIDE SEQUENCE [LARGE SCALE GENOMIC DNA]</scope>
    <source>
        <strain evidence="3 4">JCM 9731</strain>
    </source>
</reference>
<evidence type="ECO:0000313" key="3">
    <source>
        <dbReference type="EMBL" id="GAA0314908.1"/>
    </source>
</evidence>
<evidence type="ECO:0000256" key="1">
    <source>
        <dbReference type="ARBA" id="ARBA00038240"/>
    </source>
</evidence>
<organism evidence="3 4">
    <name type="scientific">Bacillus carboniphilus</name>
    <dbReference type="NCBI Taxonomy" id="86663"/>
    <lineage>
        <taxon>Bacteria</taxon>
        <taxon>Bacillati</taxon>
        <taxon>Bacillota</taxon>
        <taxon>Bacilli</taxon>
        <taxon>Bacillales</taxon>
        <taxon>Bacillaceae</taxon>
        <taxon>Bacillus</taxon>
    </lineage>
</organism>
<dbReference type="PANTHER" id="PTHR21064">
    <property type="entry name" value="AMINOGLYCOSIDE PHOSPHOTRANSFERASE DOMAIN-CONTAINING PROTEIN-RELATED"/>
    <property type="match status" value="1"/>
</dbReference>
<evidence type="ECO:0000313" key="4">
    <source>
        <dbReference type="Proteomes" id="UP001500782"/>
    </source>
</evidence>
<dbReference type="InterPro" id="IPR050249">
    <property type="entry name" value="Pseudomonas-type_ThrB"/>
</dbReference>
<comment type="similarity">
    <text evidence="1">Belongs to the pseudomonas-type ThrB family.</text>
</comment>
<evidence type="ECO:0000259" key="2">
    <source>
        <dbReference type="Pfam" id="PF01636"/>
    </source>
</evidence>
<dbReference type="Pfam" id="PF01636">
    <property type="entry name" value="APH"/>
    <property type="match status" value="1"/>
</dbReference>
<protein>
    <recommendedName>
        <fullName evidence="2">Aminoglycoside phosphotransferase domain-containing protein</fullName>
    </recommendedName>
</protein>
<comment type="caution">
    <text evidence="3">The sequence shown here is derived from an EMBL/GenBank/DDBJ whole genome shotgun (WGS) entry which is preliminary data.</text>
</comment>
<proteinExistence type="inferred from homology"/>
<dbReference type="Gene3D" id="3.90.1200.10">
    <property type="match status" value="1"/>
</dbReference>
<dbReference type="InterPro" id="IPR002575">
    <property type="entry name" value="Aminoglycoside_PTrfase"/>
</dbReference>